<keyword evidence="10" id="KW-0804">Transcription</keyword>
<evidence type="ECO:0000259" key="13">
    <source>
        <dbReference type="Pfam" id="PF22528"/>
    </source>
</evidence>
<evidence type="ECO:0000256" key="5">
    <source>
        <dbReference type="ARBA" id="ARBA00022603"/>
    </source>
</evidence>
<dbReference type="Pfam" id="PF22528">
    <property type="entry name" value="PRMT_C"/>
    <property type="match status" value="1"/>
</dbReference>
<keyword evidence="11" id="KW-0539">Nucleus</keyword>
<dbReference type="RefSeq" id="XP_014145352.1">
    <property type="nucleotide sequence ID" value="XM_014289877.1"/>
</dbReference>
<keyword evidence="9" id="KW-0805">Transcription regulation</keyword>
<dbReference type="EMBL" id="KQ248786">
    <property type="protein sequence ID" value="KNC71450.1"/>
    <property type="molecule type" value="Genomic_DNA"/>
</dbReference>
<feature type="domain" description="Protein arginine N-methyltransferase" evidence="13">
    <location>
        <begin position="2"/>
        <end position="63"/>
    </location>
</feature>
<comment type="catalytic activity">
    <reaction evidence="12">
        <text>L-arginyl-[protein] + 2 S-adenosyl-L-methionine = N(omega),N(omega)-dimethyl-L-arginyl-[protein] + 2 S-adenosyl-L-homocysteine + 2 H(+)</text>
        <dbReference type="Rhea" id="RHEA:48096"/>
        <dbReference type="Rhea" id="RHEA-COMP:10532"/>
        <dbReference type="Rhea" id="RHEA-COMP:11991"/>
        <dbReference type="ChEBI" id="CHEBI:15378"/>
        <dbReference type="ChEBI" id="CHEBI:29965"/>
        <dbReference type="ChEBI" id="CHEBI:57856"/>
        <dbReference type="ChEBI" id="CHEBI:59789"/>
        <dbReference type="ChEBI" id="CHEBI:61897"/>
        <dbReference type="EC" id="2.1.1.319"/>
    </reaction>
</comment>
<proteinExistence type="predicted"/>
<keyword evidence="5" id="KW-0489">Methyltransferase</keyword>
<feature type="non-terminal residue" evidence="14">
    <location>
        <position position="1"/>
    </location>
</feature>
<keyword evidence="15" id="KW-1185">Reference proteome</keyword>
<keyword evidence="7" id="KW-0949">S-adenosyl-L-methionine</keyword>
<feature type="non-terminal residue" evidence="14">
    <location>
        <position position="63"/>
    </location>
</feature>
<dbReference type="PANTHER" id="PTHR11006">
    <property type="entry name" value="PROTEIN ARGININE N-METHYLTRANSFERASE"/>
    <property type="match status" value="1"/>
</dbReference>
<evidence type="ECO:0000256" key="1">
    <source>
        <dbReference type="ARBA" id="ARBA00004123"/>
    </source>
</evidence>
<evidence type="ECO:0000256" key="3">
    <source>
        <dbReference type="ARBA" id="ARBA00011925"/>
    </source>
</evidence>
<evidence type="ECO:0000256" key="4">
    <source>
        <dbReference type="ARBA" id="ARBA00022490"/>
    </source>
</evidence>
<dbReference type="eggNOG" id="KOG1500">
    <property type="taxonomic scope" value="Eukaryota"/>
</dbReference>
<evidence type="ECO:0000256" key="10">
    <source>
        <dbReference type="ARBA" id="ARBA00023163"/>
    </source>
</evidence>
<dbReference type="GeneID" id="25916514"/>
<evidence type="ECO:0000256" key="11">
    <source>
        <dbReference type="ARBA" id="ARBA00023242"/>
    </source>
</evidence>
<evidence type="ECO:0000313" key="14">
    <source>
        <dbReference type="EMBL" id="KNC71450.1"/>
    </source>
</evidence>
<evidence type="ECO:0000313" key="15">
    <source>
        <dbReference type="Proteomes" id="UP000054560"/>
    </source>
</evidence>
<dbReference type="GO" id="GO:0032259">
    <property type="term" value="P:methylation"/>
    <property type="evidence" value="ECO:0007669"/>
    <property type="project" value="UniProtKB-KW"/>
</dbReference>
<organism evidence="14 15">
    <name type="scientific">Sphaeroforma arctica JP610</name>
    <dbReference type="NCBI Taxonomy" id="667725"/>
    <lineage>
        <taxon>Eukaryota</taxon>
        <taxon>Ichthyosporea</taxon>
        <taxon>Ichthyophonida</taxon>
        <taxon>Sphaeroforma</taxon>
    </lineage>
</organism>
<gene>
    <name evidence="14" type="ORF">SARC_16010</name>
</gene>
<dbReference type="GO" id="GO:0005737">
    <property type="term" value="C:cytoplasm"/>
    <property type="evidence" value="ECO:0007669"/>
    <property type="project" value="UniProtKB-SubCell"/>
</dbReference>
<dbReference type="GO" id="GO:0005634">
    <property type="term" value="C:nucleus"/>
    <property type="evidence" value="ECO:0007669"/>
    <property type="project" value="UniProtKB-SubCell"/>
</dbReference>
<evidence type="ECO:0000256" key="2">
    <source>
        <dbReference type="ARBA" id="ARBA00004496"/>
    </source>
</evidence>
<keyword evidence="6" id="KW-0808">Transferase</keyword>
<evidence type="ECO:0000256" key="12">
    <source>
        <dbReference type="ARBA" id="ARBA00049086"/>
    </source>
</evidence>
<protein>
    <recommendedName>
        <fullName evidence="3">type I protein arginine methyltransferase</fullName>
        <ecNumber evidence="3">2.1.1.319</ecNumber>
    </recommendedName>
</protein>
<dbReference type="InterPro" id="IPR025799">
    <property type="entry name" value="Arg_MeTrfase"/>
</dbReference>
<dbReference type="EC" id="2.1.1.319" evidence="3"/>
<dbReference type="Gene3D" id="2.70.160.11">
    <property type="entry name" value="Hnrnp arginine n-methyltransferase1"/>
    <property type="match status" value="1"/>
</dbReference>
<reference evidence="14 15" key="1">
    <citation type="submission" date="2011-02" db="EMBL/GenBank/DDBJ databases">
        <title>The Genome Sequence of Sphaeroforma arctica JP610.</title>
        <authorList>
            <consortium name="The Broad Institute Genome Sequencing Platform"/>
            <person name="Russ C."/>
            <person name="Cuomo C."/>
            <person name="Young S.K."/>
            <person name="Zeng Q."/>
            <person name="Gargeya S."/>
            <person name="Alvarado L."/>
            <person name="Berlin A."/>
            <person name="Chapman S.B."/>
            <person name="Chen Z."/>
            <person name="Freedman E."/>
            <person name="Gellesch M."/>
            <person name="Goldberg J."/>
            <person name="Griggs A."/>
            <person name="Gujja S."/>
            <person name="Heilman E."/>
            <person name="Heiman D."/>
            <person name="Howarth C."/>
            <person name="Mehta T."/>
            <person name="Neiman D."/>
            <person name="Pearson M."/>
            <person name="Roberts A."/>
            <person name="Saif S."/>
            <person name="Shea T."/>
            <person name="Shenoy N."/>
            <person name="Sisk P."/>
            <person name="Stolte C."/>
            <person name="Sykes S."/>
            <person name="White J."/>
            <person name="Yandava C."/>
            <person name="Burger G."/>
            <person name="Gray M.W."/>
            <person name="Holland P.W.H."/>
            <person name="King N."/>
            <person name="Lang F.B.F."/>
            <person name="Roger A.J."/>
            <person name="Ruiz-Trillo I."/>
            <person name="Haas B."/>
            <person name="Nusbaum C."/>
            <person name="Birren B."/>
        </authorList>
    </citation>
    <scope>NUCLEOTIDE SEQUENCE [LARGE SCALE GENOMIC DNA]</scope>
    <source>
        <strain evidence="14 15">JP610</strain>
    </source>
</reference>
<evidence type="ECO:0000256" key="6">
    <source>
        <dbReference type="ARBA" id="ARBA00022679"/>
    </source>
</evidence>
<comment type="subcellular location">
    <subcellularLocation>
        <location evidence="2">Cytoplasm</location>
    </subcellularLocation>
    <subcellularLocation>
        <location evidence="1">Nucleus</location>
    </subcellularLocation>
</comment>
<evidence type="ECO:0000256" key="7">
    <source>
        <dbReference type="ARBA" id="ARBA00022691"/>
    </source>
</evidence>
<evidence type="ECO:0000256" key="9">
    <source>
        <dbReference type="ARBA" id="ARBA00023015"/>
    </source>
</evidence>
<dbReference type="OrthoDB" id="7848332at2759"/>
<dbReference type="GO" id="GO:0035242">
    <property type="term" value="F:protein-arginine omega-N asymmetric methyltransferase activity"/>
    <property type="evidence" value="ECO:0007669"/>
    <property type="project" value="UniProtKB-EC"/>
</dbReference>
<keyword evidence="8" id="KW-0156">Chromatin regulator</keyword>
<name>A0A0L0F3Z8_9EUKA</name>
<dbReference type="PANTHER" id="PTHR11006:SF10">
    <property type="entry name" value="HISTONE-ARGININE METHYLTRANSFERASE CARMER-RELATED"/>
    <property type="match status" value="1"/>
</dbReference>
<accession>A0A0L0F3Z8</accession>
<dbReference type="GO" id="GO:0070611">
    <property type="term" value="F:histone H3R2 methyltransferase activity"/>
    <property type="evidence" value="ECO:0007669"/>
    <property type="project" value="TreeGrafter"/>
</dbReference>
<sequence>YEIDFLTCSEEDLFEIKMPIHLKHDKPATIHGIAYWFDVIFDGSHKPTWLSTAPYSPLTHWYQ</sequence>
<dbReference type="InterPro" id="IPR029063">
    <property type="entry name" value="SAM-dependent_MTases_sf"/>
</dbReference>
<dbReference type="STRING" id="667725.A0A0L0F3Z8"/>
<dbReference type="InterPro" id="IPR055135">
    <property type="entry name" value="PRMT_dom"/>
</dbReference>
<evidence type="ECO:0000256" key="8">
    <source>
        <dbReference type="ARBA" id="ARBA00022853"/>
    </source>
</evidence>
<dbReference type="Proteomes" id="UP000054560">
    <property type="component" value="Unassembled WGS sequence"/>
</dbReference>
<dbReference type="SUPFAM" id="SSF53335">
    <property type="entry name" value="S-adenosyl-L-methionine-dependent methyltransferases"/>
    <property type="match status" value="1"/>
</dbReference>
<dbReference type="AlphaFoldDB" id="A0A0L0F3Z8"/>
<keyword evidence="4" id="KW-0963">Cytoplasm</keyword>